<dbReference type="InterPro" id="IPR002119">
    <property type="entry name" value="Histone_H2A"/>
</dbReference>
<dbReference type="SMART" id="SM00414">
    <property type="entry name" value="H2A"/>
    <property type="match status" value="1"/>
</dbReference>
<accession>A0A4S8MUT2</accession>
<feature type="compositionally biased region" description="Basic and acidic residues" evidence="10">
    <location>
        <begin position="108"/>
        <end position="118"/>
    </location>
</feature>
<keyword evidence="5" id="KW-0007">Acetylation</keyword>
<dbReference type="PANTHER" id="PTHR23430">
    <property type="entry name" value="HISTONE H2A"/>
    <property type="match status" value="1"/>
</dbReference>
<feature type="non-terminal residue" evidence="13">
    <location>
        <position position="1"/>
    </location>
</feature>
<reference evidence="13 14" key="1">
    <citation type="journal article" date="2019" name="Nat. Ecol. Evol.">
        <title>Megaphylogeny resolves global patterns of mushroom evolution.</title>
        <authorList>
            <person name="Varga T."/>
            <person name="Krizsan K."/>
            <person name="Foldi C."/>
            <person name="Dima B."/>
            <person name="Sanchez-Garcia M."/>
            <person name="Sanchez-Ramirez S."/>
            <person name="Szollosi G.J."/>
            <person name="Szarkandi J.G."/>
            <person name="Papp V."/>
            <person name="Albert L."/>
            <person name="Andreopoulos W."/>
            <person name="Angelini C."/>
            <person name="Antonin V."/>
            <person name="Barry K.W."/>
            <person name="Bougher N.L."/>
            <person name="Buchanan P."/>
            <person name="Buyck B."/>
            <person name="Bense V."/>
            <person name="Catcheside P."/>
            <person name="Chovatia M."/>
            <person name="Cooper J."/>
            <person name="Damon W."/>
            <person name="Desjardin D."/>
            <person name="Finy P."/>
            <person name="Geml J."/>
            <person name="Haridas S."/>
            <person name="Hughes K."/>
            <person name="Justo A."/>
            <person name="Karasinski D."/>
            <person name="Kautmanova I."/>
            <person name="Kiss B."/>
            <person name="Kocsube S."/>
            <person name="Kotiranta H."/>
            <person name="LaButti K.M."/>
            <person name="Lechner B.E."/>
            <person name="Liimatainen K."/>
            <person name="Lipzen A."/>
            <person name="Lukacs Z."/>
            <person name="Mihaltcheva S."/>
            <person name="Morgado L.N."/>
            <person name="Niskanen T."/>
            <person name="Noordeloos M.E."/>
            <person name="Ohm R.A."/>
            <person name="Ortiz-Santana B."/>
            <person name="Ovrebo C."/>
            <person name="Racz N."/>
            <person name="Riley R."/>
            <person name="Savchenko A."/>
            <person name="Shiryaev A."/>
            <person name="Soop K."/>
            <person name="Spirin V."/>
            <person name="Szebenyi C."/>
            <person name="Tomsovsky M."/>
            <person name="Tulloss R.E."/>
            <person name="Uehling J."/>
            <person name="Grigoriev I.V."/>
            <person name="Vagvolgyi C."/>
            <person name="Papp T."/>
            <person name="Martin F.M."/>
            <person name="Miettinen O."/>
            <person name="Hibbett D.S."/>
            <person name="Nagy L.G."/>
        </authorList>
    </citation>
    <scope>NUCLEOTIDE SEQUENCE [LARGE SCALE GENOMIC DNA]</scope>
    <source>
        <strain evidence="13 14">CBS 962.96</strain>
    </source>
</reference>
<evidence type="ECO:0000313" key="14">
    <source>
        <dbReference type="Proteomes" id="UP000297245"/>
    </source>
</evidence>
<evidence type="ECO:0000256" key="2">
    <source>
        <dbReference type="ARBA" id="ARBA00004286"/>
    </source>
</evidence>
<dbReference type="SUPFAM" id="SSF47113">
    <property type="entry name" value="Histone-fold"/>
    <property type="match status" value="1"/>
</dbReference>
<feature type="domain" description="Histone H2A C-terminal" evidence="12">
    <location>
        <begin position="81"/>
        <end position="110"/>
    </location>
</feature>
<dbReference type="InterPro" id="IPR009072">
    <property type="entry name" value="Histone-fold"/>
</dbReference>
<dbReference type="GO" id="GO:0046982">
    <property type="term" value="F:protein heterodimerization activity"/>
    <property type="evidence" value="ECO:0007669"/>
    <property type="project" value="InterPro"/>
</dbReference>
<evidence type="ECO:0000256" key="4">
    <source>
        <dbReference type="ARBA" id="ARBA00022454"/>
    </source>
</evidence>
<organism evidence="13 14">
    <name type="scientific">Dendrothele bispora (strain CBS 962.96)</name>
    <dbReference type="NCBI Taxonomy" id="1314807"/>
    <lineage>
        <taxon>Eukaryota</taxon>
        <taxon>Fungi</taxon>
        <taxon>Dikarya</taxon>
        <taxon>Basidiomycota</taxon>
        <taxon>Agaricomycotina</taxon>
        <taxon>Agaricomycetes</taxon>
        <taxon>Agaricomycetidae</taxon>
        <taxon>Agaricales</taxon>
        <taxon>Agaricales incertae sedis</taxon>
        <taxon>Dendrothele</taxon>
    </lineage>
</organism>
<keyword evidence="14" id="KW-1185">Reference proteome</keyword>
<dbReference type="Pfam" id="PF00125">
    <property type="entry name" value="Histone"/>
    <property type="match status" value="1"/>
</dbReference>
<dbReference type="InterPro" id="IPR007125">
    <property type="entry name" value="H2A/H2B/H3"/>
</dbReference>
<dbReference type="EMBL" id="ML179040">
    <property type="protein sequence ID" value="THV07033.1"/>
    <property type="molecule type" value="Genomic_DNA"/>
</dbReference>
<dbReference type="InterPro" id="IPR032458">
    <property type="entry name" value="Histone_H2A_CS"/>
</dbReference>
<dbReference type="FunFam" id="1.10.20.10:FF:000103">
    <property type="entry name" value="Histone H2A type 1"/>
    <property type="match status" value="1"/>
</dbReference>
<dbReference type="CDD" id="cd00074">
    <property type="entry name" value="HFD_H2A"/>
    <property type="match status" value="1"/>
</dbReference>
<dbReference type="GO" id="GO:0030527">
    <property type="term" value="F:structural constituent of chromatin"/>
    <property type="evidence" value="ECO:0007669"/>
    <property type="project" value="InterPro"/>
</dbReference>
<sequence length="118" mass="12959">TDSSGDQSAKAGLQFPVGCVHRLLKKGNTQRQHSAFYLAAVLKYLAAEILELAGNAARDNKKQCIVPRHLQLTIRNDEECLLGDVFISQDSVVPQIKSQLLPTRSGKGKKDEDLSQEV</sequence>
<evidence type="ECO:0000256" key="7">
    <source>
        <dbReference type="ARBA" id="ARBA00023242"/>
    </source>
</evidence>
<evidence type="ECO:0000259" key="12">
    <source>
        <dbReference type="Pfam" id="PF16211"/>
    </source>
</evidence>
<evidence type="ECO:0000256" key="5">
    <source>
        <dbReference type="ARBA" id="ARBA00022990"/>
    </source>
</evidence>
<feature type="domain" description="Core Histone H2A/H2B/H3" evidence="11">
    <location>
        <begin position="7"/>
        <end position="75"/>
    </location>
</feature>
<evidence type="ECO:0000256" key="3">
    <source>
        <dbReference type="ARBA" id="ARBA00010691"/>
    </source>
</evidence>
<dbReference type="AlphaFoldDB" id="A0A4S8MUT2"/>
<dbReference type="InterPro" id="IPR032454">
    <property type="entry name" value="Histone_H2A_C"/>
</dbReference>
<feature type="region of interest" description="Disordered" evidence="10">
    <location>
        <begin position="99"/>
        <end position="118"/>
    </location>
</feature>
<evidence type="ECO:0000256" key="6">
    <source>
        <dbReference type="ARBA" id="ARBA00023125"/>
    </source>
</evidence>
<proteinExistence type="inferred from homology"/>
<dbReference type="Pfam" id="PF16211">
    <property type="entry name" value="Histone_H2A_C"/>
    <property type="match status" value="1"/>
</dbReference>
<evidence type="ECO:0000256" key="9">
    <source>
        <dbReference type="RuleBase" id="RU003767"/>
    </source>
</evidence>
<dbReference type="GO" id="GO:0000786">
    <property type="term" value="C:nucleosome"/>
    <property type="evidence" value="ECO:0007669"/>
    <property type="project" value="UniProtKB-KW"/>
</dbReference>
<dbReference type="OrthoDB" id="9421954at2759"/>
<evidence type="ECO:0000256" key="10">
    <source>
        <dbReference type="SAM" id="MobiDB-lite"/>
    </source>
</evidence>
<comment type="subunit">
    <text evidence="9">The nucleosome is a histone octamer containing two molecules each of H2A, H2B, H3 and H4 assembled in one H3-H4 heterotetramer and two H2A-H2B heterodimers. The octamer wraps approximately 147 bp of DNA.</text>
</comment>
<dbReference type="Proteomes" id="UP000297245">
    <property type="component" value="Unassembled WGS sequence"/>
</dbReference>
<evidence type="ECO:0000313" key="13">
    <source>
        <dbReference type="EMBL" id="THV07033.1"/>
    </source>
</evidence>
<evidence type="ECO:0000259" key="11">
    <source>
        <dbReference type="Pfam" id="PF00125"/>
    </source>
</evidence>
<keyword evidence="8 9" id="KW-0544">Nucleosome core</keyword>
<comment type="subcellular location">
    <subcellularLocation>
        <location evidence="2">Chromosome</location>
    </subcellularLocation>
    <subcellularLocation>
        <location evidence="1 9">Nucleus</location>
    </subcellularLocation>
</comment>
<dbReference type="PRINTS" id="PR00620">
    <property type="entry name" value="HISTONEH2A"/>
</dbReference>
<evidence type="ECO:0000256" key="1">
    <source>
        <dbReference type="ARBA" id="ARBA00004123"/>
    </source>
</evidence>
<evidence type="ECO:0000256" key="8">
    <source>
        <dbReference type="ARBA" id="ARBA00023269"/>
    </source>
</evidence>
<keyword evidence="6 9" id="KW-0238">DNA-binding</keyword>
<name>A0A4S8MUT2_DENBC</name>
<keyword evidence="4 9" id="KW-0158">Chromosome</keyword>
<dbReference type="Gene3D" id="1.10.20.10">
    <property type="entry name" value="Histone, subunit A"/>
    <property type="match status" value="1"/>
</dbReference>
<comment type="similarity">
    <text evidence="3 9">Belongs to the histone H2A family.</text>
</comment>
<gene>
    <name evidence="13" type="ORF">K435DRAFT_644296</name>
</gene>
<dbReference type="GO" id="GO:0003677">
    <property type="term" value="F:DNA binding"/>
    <property type="evidence" value="ECO:0007669"/>
    <property type="project" value="UniProtKB-KW"/>
</dbReference>
<dbReference type="GO" id="GO:0005634">
    <property type="term" value="C:nucleus"/>
    <property type="evidence" value="ECO:0007669"/>
    <property type="project" value="UniProtKB-SubCell"/>
</dbReference>
<protein>
    <recommendedName>
        <fullName evidence="9">Histone H2A</fullName>
    </recommendedName>
</protein>
<keyword evidence="7 9" id="KW-0539">Nucleus</keyword>
<dbReference type="PROSITE" id="PS00046">
    <property type="entry name" value="HISTONE_H2A"/>
    <property type="match status" value="1"/>
</dbReference>